<evidence type="ECO:0000256" key="10">
    <source>
        <dbReference type="ARBA" id="ARBA00023157"/>
    </source>
</evidence>
<dbReference type="Gene3D" id="2.60.220.50">
    <property type="match status" value="1"/>
</dbReference>
<dbReference type="Gene3D" id="2.60.40.10">
    <property type="entry name" value="Immunoglobulins"/>
    <property type="match status" value="1"/>
</dbReference>
<keyword evidence="10" id="KW-1015">Disulfide bond</keyword>
<evidence type="ECO:0000256" key="2">
    <source>
        <dbReference type="ARBA" id="ARBA00004651"/>
    </source>
</evidence>
<dbReference type="Proteomes" id="UP000288716">
    <property type="component" value="Unassembled WGS sequence"/>
</dbReference>
<dbReference type="Gene3D" id="1.10.287.70">
    <property type="match status" value="1"/>
</dbReference>
<feature type="transmembrane region" description="Helical" evidence="15">
    <location>
        <begin position="2671"/>
        <end position="2691"/>
    </location>
</feature>
<evidence type="ECO:0000256" key="8">
    <source>
        <dbReference type="ARBA" id="ARBA00023069"/>
    </source>
</evidence>
<dbReference type="InterPro" id="IPR000203">
    <property type="entry name" value="GPS"/>
</dbReference>
<dbReference type="InterPro" id="IPR000434">
    <property type="entry name" value="PC1"/>
</dbReference>
<name>A0A443SWK0_9ACAR</name>
<dbReference type="CDD" id="cd00146">
    <property type="entry name" value="PKD"/>
    <property type="match status" value="2"/>
</dbReference>
<dbReference type="SMART" id="SM00089">
    <property type="entry name" value="PKD"/>
    <property type="match status" value="2"/>
</dbReference>
<keyword evidence="13" id="KW-0175">Coiled coil</keyword>
<keyword evidence="11" id="KW-0966">Cell projection</keyword>
<dbReference type="OrthoDB" id="444119at2759"/>
<dbReference type="PROSITE" id="PS50093">
    <property type="entry name" value="PKD"/>
    <property type="match status" value="2"/>
</dbReference>
<feature type="domain" description="PLAT" evidence="17">
    <location>
        <begin position="1931"/>
        <end position="2050"/>
    </location>
</feature>
<dbReference type="InterPro" id="IPR057244">
    <property type="entry name" value="GAIN_B"/>
</dbReference>
<keyword evidence="6" id="KW-0732">Signal</keyword>
<dbReference type="PROSITE" id="PS50095">
    <property type="entry name" value="PLAT"/>
    <property type="match status" value="1"/>
</dbReference>
<evidence type="ECO:0000256" key="9">
    <source>
        <dbReference type="ARBA" id="ARBA00023136"/>
    </source>
</evidence>
<evidence type="ECO:0000256" key="12">
    <source>
        <dbReference type="PROSITE-ProRule" id="PRU00152"/>
    </source>
</evidence>
<keyword evidence="4" id="KW-1003">Cell membrane</keyword>
<evidence type="ECO:0000256" key="7">
    <source>
        <dbReference type="ARBA" id="ARBA00022989"/>
    </source>
</evidence>
<evidence type="ECO:0000256" key="4">
    <source>
        <dbReference type="ARBA" id="ARBA00022475"/>
    </source>
</evidence>
<feature type="transmembrane region" description="Helical" evidence="15">
    <location>
        <begin position="2269"/>
        <end position="2291"/>
    </location>
</feature>
<dbReference type="SUPFAM" id="SSF49299">
    <property type="entry name" value="PKD domain"/>
    <property type="match status" value="2"/>
</dbReference>
<dbReference type="GO" id="GO:0005886">
    <property type="term" value="C:plasma membrane"/>
    <property type="evidence" value="ECO:0007669"/>
    <property type="project" value="UniProtKB-SubCell"/>
</dbReference>
<evidence type="ECO:0000259" key="18">
    <source>
        <dbReference type="PROSITE" id="PS50221"/>
    </source>
</evidence>
<dbReference type="STRING" id="299467.A0A443SWK0"/>
<keyword evidence="8" id="KW-0969">Cilium</keyword>
<dbReference type="PRINTS" id="PR00500">
    <property type="entry name" value="POLYCYSTIN1"/>
</dbReference>
<dbReference type="InterPro" id="IPR036392">
    <property type="entry name" value="PLAT/LH2_dom_sf"/>
</dbReference>
<evidence type="ECO:0000313" key="19">
    <source>
        <dbReference type="EMBL" id="RWS31890.1"/>
    </source>
</evidence>
<feature type="transmembrane region" description="Helical" evidence="15">
    <location>
        <begin position="2374"/>
        <end position="2390"/>
    </location>
</feature>
<feature type="region of interest" description="Disordered" evidence="14">
    <location>
        <begin position="3033"/>
        <end position="3059"/>
    </location>
</feature>
<dbReference type="InterPro" id="IPR046791">
    <property type="entry name" value="Polycystin_dom"/>
</dbReference>
<dbReference type="InterPro" id="IPR013783">
    <property type="entry name" value="Ig-like_fold"/>
</dbReference>
<dbReference type="FunFam" id="1.10.287.70:FF:000086">
    <property type="entry name" value="Polycystic kidney disease 2"/>
    <property type="match status" value="1"/>
</dbReference>
<sequence length="3075" mass="349157">MKNAFENMTKEKNEYCSNGEKGYTQLFLVQVKPFSGFSFKVLPEIAIVDDPVSLEITADLVGELKYTIDFGDDTLIPPNSNAKHTHIYRLPGLHRIKIFVDHVVKESSNRKLVFGHKVFVTEKVLESDVTYECAPLIEPEENANCTAALYAGQDLTARIDFDDGVNTFEFNITGVKAFKIGPQIPNEWTLARKPESDGNIILSDVIDGLSVPSSIRAVEGYGHTPGDMELVVYRPVCENDDCSTQSRIAKCPQNSKNDGCKHIYPQYKRVRRIKVTSTRGYFFVRLMRPRIVKPGDLITFESYGGIIATKNTEANETADLTLNIETKEEEKENLLKQINSQQIVFKSGKKFLISVYMNEEKIIPFPHSYSENRMYNTKFMIASKWAESNYTLQQNVNVEKSIGKLKLRTIPPNAIIGSKVDVILQMTGGSNVGFFWNFGDGTSEEEVIATVNPGEKIIKSHIYQTPGVYTITVSAKNVKSIQNVSYTLKAEYPVNDYWELASNSPQLLPGIVTFSIAYPFTDLELPTNATAYVLFGDGSTMYWQIPEKHFPGRKHVFKHEYKHSGRYRVTATLKNIVSSVNLKTEVYLQHKIEGFRVNYGMLQGKSKIIEGFGPNRDRYPINRKIAFYFDVETGDVHKYIAVLNGQAYKETTDKRLVYTSKEPGWRNFSFTAFNDIQNQTEAVTKSLYFMRAAKGLNAVEEDIDLSQPAFKKFLITFEEQGTDTCLTIDYGEHTNDTIEAYGELSTCEQLFADIDYIYEGPLTNPLNISHTFKAANDYTISVKAGNQMPGMLSTTFDTTVIEIDCKPPLVEIKNVVTHHENCTEFWRSKPVQLYAKSAVDCNASAIVTKMWLGFLIDPESDQVLQEIDLSSLDSYRKTFLYIPPFFLQKGVYRMRFAVNISSTSSHPLLPFYEFQDTYIRVVPSPIIGQMSAGSQSRIIRGWGQKVVLAPGNYSLDPDDYNNKNFNITWFCRRVPGENLDREIPDNEQLMSKPIYDRNLCPAPSEDQGGCFGKGAGIINITGGEVVWNTTYFYKPGMTYEVIVRIDPPDRESSWAGIQLVLMERSPPSLTVKCQTEPLCYPNVPIGQKINPVRVGLIGVCSEDCEGELTYEWSIYGVDSTGNEVLLPQANEFVVGANEEKMALGKEFFDQYYPKYGDFFARLAVINEEGDRGESDIFLHINQPPEAGECLYEATGSLALLDKFHISCSGWIDPEGKPVEYYAFWVRNLNTGILSFLMYGPDKQVSIVLPLGNFTIGVDIKDKEGSLTRLNVTDITTQTPTIQQYEMFMDSKQLENADTAGDQSMMNMISQAISSLMNVDLPDESEVFVIELSADGNETMFDGNETTTVRIETTTMFIERNATKREKSEKDLEAEAKTRAKMVKSVSSIMNVDTLNSLEQIGSVLTAISGEGKGVDNEAKDVIIKLLNKTVSLASSIQVESPQQLLDFCMYAVGTMGGIVNRMTEQIVTGVVLPTDREKAWELEYSVEAPAFGEEKDYIFDGKSSTEESLAKAVVEHERKEAEAQIKQMIKLTIDLVLAMLKNIVVGEKPLEFAAPSGLSLTISMFNGGGLTNKSITHGDAIYTFPEVCSILVHKDPCFGNETLGVMAVSWPSILESFGNSVDLLSADTKTLQLMLLDDKLDILDISDTADMFTISVPRKGSSNDEEEALPPPNQVTPKMKWYENMVYHQFLVEKADSAVNIEISPINLAADLLLFINHRYKPMINHYEILIPLRAMSSKLVNNTYDIFLGNDIIRNRTGFFYLGVAEVNADELLQSSEAYLLQEMIINENISSANYSFVESNYTIPGLKRNFSTEYGLRIFTSGCYFYNYKKKLWSGEGCYVEMANKAITTCKCNHLTSFGSGFFVMPNTVDFTYVFAHAGFADNVTIYMTIVISLTAYILLLIWARKNDRKDLEALGATPLADNDPKDKYLYEITVYTGDKEGAATDSNINFILSGDDDETDVRLFSDSKRKIFRRGAQDSFVMAVPRRLGRLNYCRIWHDNSGKGKFRSWFLSFITVRDVQTAEKFEFICNKWLAVERGDGNIDRLLPVAGRGEATQFTHLFHQTTQKNLKDGHLWFSIFMRPPRSRFTRVQRVSCCMALLFLSMLVNAMWYERVPPKPKSSALEIGPFALSPEQIGVGFFSNLIVFPPTFLIVLLFRKSRLRVLRPSRIQEALKKQGVEIRKNDRRASNKLSSTTSLVTLDGAKESFSVSQNAKTKKQMAKKKKKFMFPWWCRYIAWALCILSMIVSVFFLWAYGIQFGDEKTRKWVTSLIVSFFASILVTQPVKVLLTAMILSTIFKSPDSETDDSEEDEEEIDLELAPDEEWLHSLASFTPTKRGKRSKFYRPPNLTAMEKAKLERLKELKMSAVLKEIWSYLVFLWILIVLSYGNRDPNAFFMKDTLHSAFIEGSNSEVSYSSVRTTDDLWQWINATLIPELRIGRWYNGYQAYGLRGFLNDKVNRMMGYAVLRQVRIKENTCKTAKKAADKLLTPEENKCRSFAKVMNEDRKSYGKSWTKLSSRSFAFNETEDESEEQMEDGKVEEGVITRLSDDESIILVNPAKSKKNEWEYRKSSELDGLPFWGKLDVYSGGGYVVPLRGSQQELQTKVKRLKKQMWIDERTRAVFAEFSVYNPQVNLFAVITIVGEFQPGGGVLPNYRIEIVRLINHHQGFGLFVIICELSFVAFIVYFTIREFRNWRRERHSYFGSYWNWAEIFVILASYSAVVLYFYRLILTYKILKIFDKTHGNAYIKLQFVAQIDELFGYIMAFTIFIGILKFIRLLRFNKRMGILYSTLHQCSKDLKSFCTVFLLVFFAFVQMFYLLFGLALKDFSSLVNAAETTFGMVTGKFDFDAMCAANRVLGPITFFIFVLIAQIILINVFLTLIISAFETVKHDIGKQSNEFEIVSFMMRKAKELLGIDSINNGDQLNAGMERQDGINTIEEQLNCFPEKVDRLLHYINDLYFDGELKVDSFVDSNKSSRNNDTSSVSKRHKSPLSFSRVTPFLQNTADNVSIASSNTTMNANQLRIQKRRAMRKNREVNDGFASQSEQRRTTANNGQRNQFVFDWREVHDDDKF</sequence>
<dbReference type="Pfam" id="PF20519">
    <property type="entry name" value="Polycystin_dom"/>
    <property type="match status" value="1"/>
</dbReference>
<dbReference type="InterPro" id="IPR002859">
    <property type="entry name" value="PKD/REJ-like"/>
</dbReference>
<keyword evidence="20" id="KW-1185">Reference proteome</keyword>
<dbReference type="VEuPathDB" id="VectorBase:LDEU000149"/>
<reference evidence="19 20" key="1">
    <citation type="journal article" date="2018" name="Gigascience">
        <title>Genomes of trombidid mites reveal novel predicted allergens and laterally-transferred genes associated with secondary metabolism.</title>
        <authorList>
            <person name="Dong X."/>
            <person name="Chaisiri K."/>
            <person name="Xia D."/>
            <person name="Armstrong S.D."/>
            <person name="Fang Y."/>
            <person name="Donnelly M.J."/>
            <person name="Kadowaki T."/>
            <person name="McGarry J.W."/>
            <person name="Darby A.C."/>
            <person name="Makepeace B.L."/>
        </authorList>
    </citation>
    <scope>NUCLEOTIDE SEQUENCE [LARGE SCALE GENOMIC DNA]</scope>
    <source>
        <strain evidence="19">UoL-UT</strain>
    </source>
</reference>
<protein>
    <submittedName>
        <fullName evidence="19">Polycystic kidney disease protein 1-like protein 2-like protein</fullName>
    </submittedName>
</protein>
<evidence type="ECO:0000256" key="1">
    <source>
        <dbReference type="ARBA" id="ARBA00004138"/>
    </source>
</evidence>
<dbReference type="InterPro" id="IPR046338">
    <property type="entry name" value="GAIN_dom_sf"/>
</dbReference>
<dbReference type="FunFam" id="2.60.60.20:FF:000034">
    <property type="entry name" value="Pkd1l2, putative"/>
    <property type="match status" value="1"/>
</dbReference>
<feature type="transmembrane region" description="Helical" evidence="15">
    <location>
        <begin position="2138"/>
        <end position="2159"/>
    </location>
</feature>
<dbReference type="Pfam" id="PF01825">
    <property type="entry name" value="GPS"/>
    <property type="match status" value="1"/>
</dbReference>
<comment type="similarity">
    <text evidence="3">Belongs to the polycystin family.</text>
</comment>
<dbReference type="Gene3D" id="2.60.60.20">
    <property type="entry name" value="PLAT/LH2 domain"/>
    <property type="match status" value="1"/>
</dbReference>
<feature type="transmembrane region" description="Helical" evidence="15">
    <location>
        <begin position="2761"/>
        <end position="2781"/>
    </location>
</feature>
<feature type="transmembrane region" description="Helical" evidence="15">
    <location>
        <begin position="2234"/>
        <end position="2257"/>
    </location>
</feature>
<comment type="caution">
    <text evidence="19">The sequence shown here is derived from an EMBL/GenBank/DDBJ whole genome shotgun (WGS) entry which is preliminary data.</text>
</comment>
<feature type="transmembrane region" description="Helical" evidence="15">
    <location>
        <begin position="1886"/>
        <end position="1906"/>
    </location>
</feature>
<dbReference type="Pfam" id="PF00801">
    <property type="entry name" value="PKD"/>
    <property type="match status" value="1"/>
</dbReference>
<dbReference type="InterPro" id="IPR042060">
    <property type="entry name" value="PLAT_polycystin1"/>
</dbReference>
<comment type="caution">
    <text evidence="12">Lacks conserved residue(s) required for the propagation of feature annotation.</text>
</comment>
<feature type="domain" description="GAIN-B" evidence="18">
    <location>
        <begin position="1719"/>
        <end position="1872"/>
    </location>
</feature>
<dbReference type="SMART" id="SM00308">
    <property type="entry name" value="LH2"/>
    <property type="match status" value="1"/>
</dbReference>
<evidence type="ECO:0000256" key="14">
    <source>
        <dbReference type="SAM" id="MobiDB-lite"/>
    </source>
</evidence>
<feature type="transmembrane region" description="Helical" evidence="15">
    <location>
        <begin position="2093"/>
        <end position="2114"/>
    </location>
</feature>
<dbReference type="InterPro" id="IPR000601">
    <property type="entry name" value="PKD_dom"/>
</dbReference>
<dbReference type="PANTHER" id="PTHR10877:SF150">
    <property type="entry name" value="REJ DOMAIN-CONTAINING PROTEIN"/>
    <property type="match status" value="1"/>
</dbReference>
<proteinExistence type="inferred from homology"/>
<feature type="coiled-coil region" evidence="13">
    <location>
        <begin position="317"/>
        <end position="344"/>
    </location>
</feature>
<comment type="subcellular location">
    <subcellularLocation>
        <location evidence="2">Cell membrane</location>
        <topology evidence="2">Multi-pass membrane protein</topology>
    </subcellularLocation>
    <subcellularLocation>
        <location evidence="1">Cell projection</location>
        <location evidence="1">Cilium</location>
    </subcellularLocation>
</comment>
<gene>
    <name evidence="19" type="ORF">B4U80_06074</name>
</gene>
<dbReference type="Pfam" id="PF08016">
    <property type="entry name" value="PKD_channel"/>
    <property type="match status" value="1"/>
</dbReference>
<evidence type="ECO:0000256" key="3">
    <source>
        <dbReference type="ARBA" id="ARBA00007200"/>
    </source>
</evidence>
<organism evidence="19 20">
    <name type="scientific">Leptotrombidium deliense</name>
    <dbReference type="NCBI Taxonomy" id="299467"/>
    <lineage>
        <taxon>Eukaryota</taxon>
        <taxon>Metazoa</taxon>
        <taxon>Ecdysozoa</taxon>
        <taxon>Arthropoda</taxon>
        <taxon>Chelicerata</taxon>
        <taxon>Arachnida</taxon>
        <taxon>Acari</taxon>
        <taxon>Acariformes</taxon>
        <taxon>Trombidiformes</taxon>
        <taxon>Prostigmata</taxon>
        <taxon>Anystina</taxon>
        <taxon>Parasitengona</taxon>
        <taxon>Trombiculoidea</taxon>
        <taxon>Trombiculidae</taxon>
        <taxon>Leptotrombidium</taxon>
    </lineage>
</organism>
<dbReference type="InterPro" id="IPR035986">
    <property type="entry name" value="PKD_dom_sf"/>
</dbReference>
<dbReference type="CDD" id="cd01752">
    <property type="entry name" value="PLAT_polycystin"/>
    <property type="match status" value="1"/>
</dbReference>
<dbReference type="SUPFAM" id="SSF49723">
    <property type="entry name" value="Lipase/lipooxygenase domain (PLAT/LH2 domain)"/>
    <property type="match status" value="1"/>
</dbReference>
<dbReference type="PROSITE" id="PS50221">
    <property type="entry name" value="GAIN_B"/>
    <property type="match status" value="1"/>
</dbReference>
<evidence type="ECO:0000256" key="15">
    <source>
        <dbReference type="SAM" id="Phobius"/>
    </source>
</evidence>
<keyword evidence="9 15" id="KW-0472">Membrane</keyword>
<feature type="transmembrane region" description="Helical" evidence="15">
    <location>
        <begin position="2801"/>
        <end position="2823"/>
    </location>
</feature>
<feature type="domain" description="PKD" evidence="16">
    <location>
        <begin position="535"/>
        <end position="589"/>
    </location>
</feature>
<dbReference type="InterPro" id="IPR013122">
    <property type="entry name" value="PKD1_2_channel"/>
</dbReference>
<evidence type="ECO:0000256" key="6">
    <source>
        <dbReference type="ARBA" id="ARBA00022729"/>
    </source>
</evidence>
<dbReference type="EMBL" id="NCKV01000034">
    <property type="protein sequence ID" value="RWS31890.1"/>
    <property type="molecule type" value="Genomic_DNA"/>
</dbReference>
<dbReference type="GO" id="GO:0005262">
    <property type="term" value="F:calcium channel activity"/>
    <property type="evidence" value="ECO:0007669"/>
    <property type="project" value="TreeGrafter"/>
</dbReference>
<dbReference type="Pfam" id="PF01477">
    <property type="entry name" value="PLAT"/>
    <property type="match status" value="1"/>
</dbReference>
<feature type="transmembrane region" description="Helical" evidence="15">
    <location>
        <begin position="2711"/>
        <end position="2729"/>
    </location>
</feature>
<evidence type="ECO:0000256" key="11">
    <source>
        <dbReference type="ARBA" id="ARBA00023273"/>
    </source>
</evidence>
<evidence type="ECO:0000256" key="5">
    <source>
        <dbReference type="ARBA" id="ARBA00022692"/>
    </source>
</evidence>
<keyword evidence="7 15" id="KW-1133">Transmembrane helix</keyword>
<dbReference type="Pfam" id="PF02010">
    <property type="entry name" value="REJ"/>
    <property type="match status" value="1"/>
</dbReference>
<accession>A0A443SWK0</accession>
<dbReference type="SMART" id="SM00303">
    <property type="entry name" value="GPS"/>
    <property type="match status" value="1"/>
</dbReference>
<evidence type="ECO:0000259" key="17">
    <source>
        <dbReference type="PROSITE" id="PS50095"/>
    </source>
</evidence>
<evidence type="ECO:0000256" key="13">
    <source>
        <dbReference type="SAM" id="Coils"/>
    </source>
</evidence>
<keyword evidence="5 15" id="KW-0812">Transmembrane</keyword>
<feature type="transmembrane region" description="Helical" evidence="15">
    <location>
        <begin position="2863"/>
        <end position="2888"/>
    </location>
</feature>
<dbReference type="GO" id="GO:0050982">
    <property type="term" value="P:detection of mechanical stimulus"/>
    <property type="evidence" value="ECO:0007669"/>
    <property type="project" value="TreeGrafter"/>
</dbReference>
<dbReference type="GO" id="GO:0005929">
    <property type="term" value="C:cilium"/>
    <property type="evidence" value="ECO:0007669"/>
    <property type="project" value="UniProtKB-SubCell"/>
</dbReference>
<dbReference type="PANTHER" id="PTHR10877">
    <property type="entry name" value="POLYCYSTIN FAMILY MEMBER"/>
    <property type="match status" value="1"/>
</dbReference>
<evidence type="ECO:0000313" key="20">
    <source>
        <dbReference type="Proteomes" id="UP000288716"/>
    </source>
</evidence>
<dbReference type="InterPro" id="IPR051223">
    <property type="entry name" value="Polycystin"/>
</dbReference>
<feature type="domain" description="PKD" evidence="16">
    <location>
        <begin position="429"/>
        <end position="477"/>
    </location>
</feature>
<feature type="compositionally biased region" description="Polar residues" evidence="14">
    <location>
        <begin position="3043"/>
        <end position="3059"/>
    </location>
</feature>
<dbReference type="InterPro" id="IPR001024">
    <property type="entry name" value="PLAT/LH2_dom"/>
</dbReference>
<dbReference type="InterPro" id="IPR022409">
    <property type="entry name" value="PKD/Chitinase_dom"/>
</dbReference>
<evidence type="ECO:0000259" key="16">
    <source>
        <dbReference type="PROSITE" id="PS50093"/>
    </source>
</evidence>